<sequence>MKDMKFARLKGNGEGINNSTKKGKKAVELHTQDKNVNTGTFLRSSLDALSEVKGRGVFISHRGGLPKLEYLSKKRRETFRSQLSKQSPWKMQSSPGTNLRTW</sequence>
<comment type="caution">
    <text evidence="2">The sequence shown here is derived from an EMBL/GenBank/DDBJ whole genome shotgun (WGS) entry which is preliminary data.</text>
</comment>
<keyword evidence="3" id="KW-1185">Reference proteome</keyword>
<gene>
    <name evidence="2" type="ORF">CDAR_270761</name>
</gene>
<reference evidence="2 3" key="1">
    <citation type="submission" date="2021-06" db="EMBL/GenBank/DDBJ databases">
        <title>Caerostris darwini draft genome.</title>
        <authorList>
            <person name="Kono N."/>
            <person name="Arakawa K."/>
        </authorList>
    </citation>
    <scope>NUCLEOTIDE SEQUENCE [LARGE SCALE GENOMIC DNA]</scope>
</reference>
<organism evidence="2 3">
    <name type="scientific">Caerostris darwini</name>
    <dbReference type="NCBI Taxonomy" id="1538125"/>
    <lineage>
        <taxon>Eukaryota</taxon>
        <taxon>Metazoa</taxon>
        <taxon>Ecdysozoa</taxon>
        <taxon>Arthropoda</taxon>
        <taxon>Chelicerata</taxon>
        <taxon>Arachnida</taxon>
        <taxon>Araneae</taxon>
        <taxon>Araneomorphae</taxon>
        <taxon>Entelegynae</taxon>
        <taxon>Araneoidea</taxon>
        <taxon>Araneidae</taxon>
        <taxon>Caerostris</taxon>
    </lineage>
</organism>
<evidence type="ECO:0000256" key="1">
    <source>
        <dbReference type="SAM" id="MobiDB-lite"/>
    </source>
</evidence>
<feature type="region of interest" description="Disordered" evidence="1">
    <location>
        <begin position="79"/>
        <end position="102"/>
    </location>
</feature>
<protein>
    <submittedName>
        <fullName evidence="2">Uncharacterized protein</fullName>
    </submittedName>
</protein>
<feature type="compositionally biased region" description="Polar residues" evidence="1">
    <location>
        <begin position="80"/>
        <end position="102"/>
    </location>
</feature>
<dbReference type="Proteomes" id="UP001054837">
    <property type="component" value="Unassembled WGS sequence"/>
</dbReference>
<evidence type="ECO:0000313" key="2">
    <source>
        <dbReference type="EMBL" id="GIY43571.1"/>
    </source>
</evidence>
<dbReference type="AlphaFoldDB" id="A0AAV4TDV6"/>
<feature type="region of interest" description="Disordered" evidence="1">
    <location>
        <begin position="1"/>
        <end position="31"/>
    </location>
</feature>
<evidence type="ECO:0000313" key="3">
    <source>
        <dbReference type="Proteomes" id="UP001054837"/>
    </source>
</evidence>
<name>A0AAV4TDV6_9ARAC</name>
<dbReference type="EMBL" id="BPLQ01009371">
    <property type="protein sequence ID" value="GIY43571.1"/>
    <property type="molecule type" value="Genomic_DNA"/>
</dbReference>
<accession>A0AAV4TDV6</accession>
<proteinExistence type="predicted"/>